<accession>A0AAD9MNH1</accession>
<dbReference type="InterPro" id="IPR036397">
    <property type="entry name" value="RNaseH_sf"/>
</dbReference>
<dbReference type="GO" id="GO:0004519">
    <property type="term" value="F:endonuclease activity"/>
    <property type="evidence" value="ECO:0007669"/>
    <property type="project" value="UniProtKB-KW"/>
</dbReference>
<keyword evidence="4" id="KW-0255">Endonuclease</keyword>
<protein>
    <recommendedName>
        <fullName evidence="7">Integrase catalytic domain-containing protein</fullName>
    </recommendedName>
</protein>
<keyword evidence="1" id="KW-0808">Transferase</keyword>
<name>A0AAD9MNH1_RIDPI</name>
<organism evidence="8 9">
    <name type="scientific">Ridgeia piscesae</name>
    <name type="common">Tubeworm</name>
    <dbReference type="NCBI Taxonomy" id="27915"/>
    <lineage>
        <taxon>Eukaryota</taxon>
        <taxon>Metazoa</taxon>
        <taxon>Spiralia</taxon>
        <taxon>Lophotrochozoa</taxon>
        <taxon>Annelida</taxon>
        <taxon>Polychaeta</taxon>
        <taxon>Sedentaria</taxon>
        <taxon>Canalipalpata</taxon>
        <taxon>Sabellida</taxon>
        <taxon>Siboglinidae</taxon>
        <taxon>Ridgeia</taxon>
    </lineage>
</organism>
<reference evidence="8" key="1">
    <citation type="journal article" date="2023" name="Mol. Biol. Evol.">
        <title>Third-Generation Sequencing Reveals the Adaptive Role of the Epigenome in Three Deep-Sea Polychaetes.</title>
        <authorList>
            <person name="Perez M."/>
            <person name="Aroh O."/>
            <person name="Sun Y."/>
            <person name="Lan Y."/>
            <person name="Juniper S.K."/>
            <person name="Young C.R."/>
            <person name="Angers B."/>
            <person name="Qian P.Y."/>
        </authorList>
    </citation>
    <scope>NUCLEOTIDE SEQUENCE</scope>
    <source>
        <strain evidence="8">R07B-5</strain>
    </source>
</reference>
<dbReference type="Proteomes" id="UP001209878">
    <property type="component" value="Unassembled WGS sequence"/>
</dbReference>
<evidence type="ECO:0000313" key="8">
    <source>
        <dbReference type="EMBL" id="KAK2138728.1"/>
    </source>
</evidence>
<evidence type="ECO:0000256" key="2">
    <source>
        <dbReference type="ARBA" id="ARBA00022695"/>
    </source>
</evidence>
<dbReference type="GO" id="GO:0016787">
    <property type="term" value="F:hydrolase activity"/>
    <property type="evidence" value="ECO:0007669"/>
    <property type="project" value="UniProtKB-KW"/>
</dbReference>
<gene>
    <name evidence="8" type="ORF">NP493_7237g00001</name>
</gene>
<dbReference type="InterPro" id="IPR043502">
    <property type="entry name" value="DNA/RNA_pol_sf"/>
</dbReference>
<evidence type="ECO:0000313" key="9">
    <source>
        <dbReference type="Proteomes" id="UP001209878"/>
    </source>
</evidence>
<evidence type="ECO:0000259" key="7">
    <source>
        <dbReference type="PROSITE" id="PS50994"/>
    </source>
</evidence>
<dbReference type="AlphaFoldDB" id="A0AAD9MNH1"/>
<evidence type="ECO:0000256" key="3">
    <source>
        <dbReference type="ARBA" id="ARBA00022722"/>
    </source>
</evidence>
<dbReference type="SUPFAM" id="SSF56672">
    <property type="entry name" value="DNA/RNA polymerases"/>
    <property type="match status" value="1"/>
</dbReference>
<evidence type="ECO:0000256" key="1">
    <source>
        <dbReference type="ARBA" id="ARBA00022679"/>
    </source>
</evidence>
<keyword evidence="9" id="KW-1185">Reference proteome</keyword>
<dbReference type="InterPro" id="IPR001584">
    <property type="entry name" value="Integrase_cat-core"/>
</dbReference>
<dbReference type="Gene3D" id="3.30.420.10">
    <property type="entry name" value="Ribonuclease H-like superfamily/Ribonuclease H"/>
    <property type="match status" value="1"/>
</dbReference>
<keyword evidence="2" id="KW-0548">Nucleotidyltransferase</keyword>
<dbReference type="PROSITE" id="PS50994">
    <property type="entry name" value="INTEGRASE"/>
    <property type="match status" value="1"/>
</dbReference>
<dbReference type="PANTHER" id="PTHR37984">
    <property type="entry name" value="PROTEIN CBG26694"/>
    <property type="match status" value="1"/>
</dbReference>
<keyword evidence="6" id="KW-0695">RNA-directed DNA polymerase</keyword>
<evidence type="ECO:0000256" key="5">
    <source>
        <dbReference type="ARBA" id="ARBA00022801"/>
    </source>
</evidence>
<dbReference type="InterPro" id="IPR050951">
    <property type="entry name" value="Retrovirus_Pol_polyprotein"/>
</dbReference>
<sequence>MEDGTQRPVGFASRTLSAAEIKYSQLDKEGGAIMFALKKFHKQIYGPCFVIMTDHKPLTFTRKKGIVHKTSAPYHPVSNGLAERALQTVKSGITKTAGNNVETKLQRLLFDYRRTPQTTTGKWQMEVLNQRKMRSRLDLPIQVCKGRFTRSKLR</sequence>
<dbReference type="GO" id="GO:0015074">
    <property type="term" value="P:DNA integration"/>
    <property type="evidence" value="ECO:0007669"/>
    <property type="project" value="InterPro"/>
</dbReference>
<keyword evidence="3" id="KW-0540">Nuclease</keyword>
<dbReference type="Pfam" id="PF17917">
    <property type="entry name" value="RT_RNaseH"/>
    <property type="match status" value="1"/>
</dbReference>
<dbReference type="GO" id="GO:0003676">
    <property type="term" value="F:nucleic acid binding"/>
    <property type="evidence" value="ECO:0007669"/>
    <property type="project" value="InterPro"/>
</dbReference>
<feature type="domain" description="Integrase catalytic" evidence="7">
    <location>
        <begin position="46"/>
        <end position="148"/>
    </location>
</feature>
<comment type="caution">
    <text evidence="8">The sequence shown here is derived from an EMBL/GenBank/DDBJ whole genome shotgun (WGS) entry which is preliminary data.</text>
</comment>
<dbReference type="GO" id="GO:0003964">
    <property type="term" value="F:RNA-directed DNA polymerase activity"/>
    <property type="evidence" value="ECO:0007669"/>
    <property type="project" value="UniProtKB-KW"/>
</dbReference>
<dbReference type="InterPro" id="IPR041373">
    <property type="entry name" value="RT_RNaseH"/>
</dbReference>
<evidence type="ECO:0000256" key="6">
    <source>
        <dbReference type="ARBA" id="ARBA00022918"/>
    </source>
</evidence>
<evidence type="ECO:0000256" key="4">
    <source>
        <dbReference type="ARBA" id="ARBA00022759"/>
    </source>
</evidence>
<dbReference type="PANTHER" id="PTHR37984:SF13">
    <property type="entry name" value="RIBONUCLEASE H"/>
    <property type="match status" value="1"/>
</dbReference>
<dbReference type="EMBL" id="JAODUO010007231">
    <property type="protein sequence ID" value="KAK2138728.1"/>
    <property type="molecule type" value="Genomic_DNA"/>
</dbReference>
<proteinExistence type="predicted"/>
<keyword evidence="5" id="KW-0378">Hydrolase</keyword>